<evidence type="ECO:0000313" key="9">
    <source>
        <dbReference type="EMBL" id="AZA16064.1"/>
    </source>
</evidence>
<evidence type="ECO:0000256" key="4">
    <source>
        <dbReference type="ARBA" id="ARBA00022692"/>
    </source>
</evidence>
<gene>
    <name evidence="9" type="ORF">DQL93_05550</name>
</gene>
<proteinExistence type="inferred from homology"/>
<dbReference type="OrthoDB" id="9813426at2"/>
<reference evidence="9" key="1">
    <citation type="submission" date="2018-07" db="EMBL/GenBank/DDBJ databases">
        <authorList>
            <person name="Somerville V."/>
        </authorList>
    </citation>
    <scope>NUCLEOTIDE SEQUENCE</scope>
    <source>
        <strain evidence="9">NWC_2_2</strain>
    </source>
</reference>
<evidence type="ECO:0000256" key="1">
    <source>
        <dbReference type="ARBA" id="ARBA00004651"/>
    </source>
</evidence>
<dbReference type="GO" id="GO:0005886">
    <property type="term" value="C:plasma membrane"/>
    <property type="evidence" value="ECO:0007669"/>
    <property type="project" value="UniProtKB-SubCell"/>
</dbReference>
<feature type="transmembrane region" description="Helical" evidence="7">
    <location>
        <begin position="12"/>
        <end position="30"/>
    </location>
</feature>
<dbReference type="AlphaFoldDB" id="A0A061C197"/>
<feature type="domain" description="VTT" evidence="8">
    <location>
        <begin position="30"/>
        <end position="161"/>
    </location>
</feature>
<feature type="transmembrane region" description="Helical" evidence="7">
    <location>
        <begin position="141"/>
        <end position="164"/>
    </location>
</feature>
<protein>
    <submittedName>
        <fullName evidence="9">DedA family protein</fullName>
    </submittedName>
</protein>
<dbReference type="EMBL" id="CP031023">
    <property type="protein sequence ID" value="AZA16064.1"/>
    <property type="molecule type" value="Genomic_DNA"/>
</dbReference>
<dbReference type="InterPro" id="IPR032816">
    <property type="entry name" value="VTT_dom"/>
</dbReference>
<comment type="subcellular location">
    <subcellularLocation>
        <location evidence="1">Cell membrane</location>
        <topology evidence="1">Multi-pass membrane protein</topology>
    </subcellularLocation>
</comment>
<keyword evidence="4 7" id="KW-0812">Transmembrane</keyword>
<evidence type="ECO:0000256" key="6">
    <source>
        <dbReference type="ARBA" id="ARBA00023136"/>
    </source>
</evidence>
<keyword evidence="3" id="KW-1003">Cell membrane</keyword>
<accession>A0A061C197</accession>
<dbReference type="InterPro" id="IPR051311">
    <property type="entry name" value="DedA_domain"/>
</dbReference>
<comment type="similarity">
    <text evidence="2">Belongs to the DedA family.</text>
</comment>
<evidence type="ECO:0000256" key="2">
    <source>
        <dbReference type="ARBA" id="ARBA00010792"/>
    </source>
</evidence>
<keyword evidence="5 7" id="KW-1133">Transmembrane helix</keyword>
<evidence type="ECO:0000256" key="3">
    <source>
        <dbReference type="ARBA" id="ARBA00022475"/>
    </source>
</evidence>
<name>A0A061C197_LACDL</name>
<dbReference type="PANTHER" id="PTHR42709">
    <property type="entry name" value="ALKALINE PHOSPHATASE LIKE PROTEIN"/>
    <property type="match status" value="1"/>
</dbReference>
<evidence type="ECO:0000256" key="5">
    <source>
        <dbReference type="ARBA" id="ARBA00022989"/>
    </source>
</evidence>
<feature type="transmembrane region" description="Helical" evidence="7">
    <location>
        <begin position="50"/>
        <end position="72"/>
    </location>
</feature>
<dbReference type="Pfam" id="PF09335">
    <property type="entry name" value="VTT_dom"/>
    <property type="match status" value="1"/>
</dbReference>
<evidence type="ECO:0000259" key="8">
    <source>
        <dbReference type="Pfam" id="PF09335"/>
    </source>
</evidence>
<dbReference type="PANTHER" id="PTHR42709:SF6">
    <property type="entry name" value="UNDECAPRENYL PHOSPHATE TRANSPORTER A"/>
    <property type="match status" value="1"/>
</dbReference>
<evidence type="ECO:0000256" key="7">
    <source>
        <dbReference type="SAM" id="Phobius"/>
    </source>
</evidence>
<feature type="transmembrane region" description="Helical" evidence="7">
    <location>
        <begin position="176"/>
        <end position="195"/>
    </location>
</feature>
<keyword evidence="6 7" id="KW-0472">Membrane</keyword>
<organism evidence="9">
    <name type="scientific">Lactobacillus delbrueckii subsp. lactis</name>
    <dbReference type="NCBI Taxonomy" id="29397"/>
    <lineage>
        <taxon>Bacteria</taxon>
        <taxon>Bacillati</taxon>
        <taxon>Bacillota</taxon>
        <taxon>Bacilli</taxon>
        <taxon>Lactobacillales</taxon>
        <taxon>Lactobacillaceae</taxon>
        <taxon>Lactobacillus</taxon>
    </lineage>
</organism>
<sequence length="204" mass="22434">MNETITQLIQNYGYVAVALLIAAENIFPPIPSELILTFTGFLTLSANLSVPGAIIASTIGAFIGAVTLYWVGTFFDQDRLSRFAASKVGRRFGLSPEKITKTENYFNSHGRAATFFGRFIPVVRSLISLPAGMSRFSLARFSFYTILGTAIWNTVLIYTGRFAGNAYQQMVQEFEGLSLIVLIAFCAIAAAVYLLKKKGLIFKK</sequence>
<dbReference type="RefSeq" id="WP_035161213.1">
    <property type="nucleotide sequence ID" value="NZ_BJLO01000060.1"/>
</dbReference>